<proteinExistence type="predicted"/>
<dbReference type="PaxDb" id="6945-B7Q4F7"/>
<dbReference type="GO" id="GO:0038023">
    <property type="term" value="F:signaling receptor activity"/>
    <property type="evidence" value="ECO:0007669"/>
    <property type="project" value="UniProtKB-ARBA"/>
</dbReference>
<evidence type="ECO:0000256" key="4">
    <source>
        <dbReference type="ARBA" id="ARBA00023136"/>
    </source>
</evidence>
<dbReference type="EnsemblMetazoa" id="ISCW011822-RA">
    <property type="protein sequence ID" value="ISCW011822-PA"/>
    <property type="gene ID" value="ISCW011822"/>
</dbReference>
<evidence type="ECO:0000256" key="3">
    <source>
        <dbReference type="ARBA" id="ARBA00022989"/>
    </source>
</evidence>
<dbReference type="AlphaFoldDB" id="B7Q4F7"/>
<dbReference type="Proteomes" id="UP000001555">
    <property type="component" value="Unassembled WGS sequence"/>
</dbReference>
<keyword evidence="8" id="KW-1185">Reference proteome</keyword>
<evidence type="ECO:0000256" key="1">
    <source>
        <dbReference type="ARBA" id="ARBA00004141"/>
    </source>
</evidence>
<dbReference type="HOGENOM" id="CLU_1125613_0_0_1"/>
<dbReference type="EMBL" id="ABJB010963156">
    <property type="status" value="NOT_ANNOTATED_CDS"/>
    <property type="molecule type" value="Genomic_DNA"/>
</dbReference>
<dbReference type="GO" id="GO:0051606">
    <property type="term" value="P:detection of stimulus"/>
    <property type="evidence" value="ECO:0007669"/>
    <property type="project" value="UniProtKB-ARBA"/>
</dbReference>
<evidence type="ECO:0000256" key="2">
    <source>
        <dbReference type="ARBA" id="ARBA00022692"/>
    </source>
</evidence>
<comment type="subcellular location">
    <subcellularLocation>
        <location evidence="1">Membrane</location>
        <topology evidence="1">Multi-pass membrane protein</topology>
    </subcellularLocation>
</comment>
<dbReference type="EMBL" id="ABJB010362409">
    <property type="status" value="NOT_ANNOTATED_CDS"/>
    <property type="molecule type" value="Genomic_DNA"/>
</dbReference>
<evidence type="ECO:0000313" key="7">
    <source>
        <dbReference type="EnsemblMetazoa" id="ISCW011822-PA"/>
    </source>
</evidence>
<dbReference type="EMBL" id="ABJB010766085">
    <property type="status" value="NOT_ANNOTATED_CDS"/>
    <property type="molecule type" value="Genomic_DNA"/>
</dbReference>
<dbReference type="GO" id="GO:0007606">
    <property type="term" value="P:sensory perception of chemical stimulus"/>
    <property type="evidence" value="ECO:0000318"/>
    <property type="project" value="GO_Central"/>
</dbReference>
<dbReference type="PANTHER" id="PTHR21421">
    <property type="entry name" value="GUSTATORY RECEPTOR"/>
    <property type="match status" value="1"/>
</dbReference>
<evidence type="ECO:0000256" key="5">
    <source>
        <dbReference type="ARBA" id="ARBA00023170"/>
    </source>
</evidence>
<dbReference type="EMBL" id="ABJB010589302">
    <property type="status" value="NOT_ANNOTATED_CDS"/>
    <property type="molecule type" value="Genomic_DNA"/>
</dbReference>
<evidence type="ECO:0000313" key="6">
    <source>
        <dbReference type="EMBL" id="EEC13729.1"/>
    </source>
</evidence>
<dbReference type="EMBL" id="ABJB011003821">
    <property type="status" value="NOT_ANNOTATED_CDS"/>
    <property type="molecule type" value="Genomic_DNA"/>
</dbReference>
<dbReference type="EMBL" id="DS855368">
    <property type="protein sequence ID" value="EEC13729.1"/>
    <property type="molecule type" value="Genomic_DNA"/>
</dbReference>
<gene>
    <name evidence="6" type="ORF">IscW_ISCW011822</name>
</gene>
<sequence length="247" mass="27737">MFEISYASEVVPNDLKLLRQLHIIVNSLESAAAFKHFNLGLKISHQDRRAGTQDYISAVLGAWCYLLYDALPYMVLRSCSAVLVEYLHVQLKTVQRCCKVKPSRNERKSLEQLEVIRHNMAKITDLKDCLNAIAQVPLATMSAGVLIFDCVVCYAMFNDGFFATDVPLALSYCVYSSFAFLDLAFASQALTDELRYLHKTIDPDGMCLSAGGFFRLNKSLLLTAQKFKNATKMALTFEVTGRHVQQV</sequence>
<name>B7Q4F7_IXOSC</name>
<reference evidence="6 8" key="1">
    <citation type="submission" date="2008-03" db="EMBL/GenBank/DDBJ databases">
        <title>Annotation of Ixodes scapularis.</title>
        <authorList>
            <consortium name="Ixodes scapularis Genome Project Consortium"/>
            <person name="Caler E."/>
            <person name="Hannick L.I."/>
            <person name="Bidwell S."/>
            <person name="Joardar V."/>
            <person name="Thiagarajan M."/>
            <person name="Amedeo P."/>
            <person name="Galinsky K.J."/>
            <person name="Schobel S."/>
            <person name="Inman J."/>
            <person name="Hostetler J."/>
            <person name="Miller J."/>
            <person name="Hammond M."/>
            <person name="Megy K."/>
            <person name="Lawson D."/>
            <person name="Kodira C."/>
            <person name="Sutton G."/>
            <person name="Meyer J."/>
            <person name="Hill C.A."/>
            <person name="Birren B."/>
            <person name="Nene V."/>
            <person name="Collins F."/>
            <person name="Alarcon-Chaidez F."/>
            <person name="Wikel S."/>
            <person name="Strausberg R."/>
        </authorList>
    </citation>
    <scope>NUCLEOTIDE SEQUENCE [LARGE SCALE GENOMIC DNA]</scope>
    <source>
        <strain evidence="8">Wikel</strain>
        <strain evidence="6">Wikel colony</strain>
    </source>
</reference>
<organism>
    <name type="scientific">Ixodes scapularis</name>
    <name type="common">Black-legged tick</name>
    <name type="synonym">Deer tick</name>
    <dbReference type="NCBI Taxonomy" id="6945"/>
    <lineage>
        <taxon>Eukaryota</taxon>
        <taxon>Metazoa</taxon>
        <taxon>Ecdysozoa</taxon>
        <taxon>Arthropoda</taxon>
        <taxon>Chelicerata</taxon>
        <taxon>Arachnida</taxon>
        <taxon>Acari</taxon>
        <taxon>Parasitiformes</taxon>
        <taxon>Ixodida</taxon>
        <taxon>Ixodoidea</taxon>
        <taxon>Ixodidae</taxon>
        <taxon>Ixodinae</taxon>
        <taxon>Ixodes</taxon>
    </lineage>
</organism>
<dbReference type="EMBL" id="ABJB010489320">
    <property type="status" value="NOT_ANNOTATED_CDS"/>
    <property type="molecule type" value="Genomic_DNA"/>
</dbReference>
<accession>B7Q4F7</accession>
<evidence type="ECO:0008006" key="9">
    <source>
        <dbReference type="Google" id="ProtNLM"/>
    </source>
</evidence>
<evidence type="ECO:0000313" key="8">
    <source>
        <dbReference type="Proteomes" id="UP000001555"/>
    </source>
</evidence>
<dbReference type="PANTHER" id="PTHR21421:SF29">
    <property type="entry name" value="GUSTATORY RECEPTOR 5A FOR TREHALOSE-RELATED"/>
    <property type="match status" value="1"/>
</dbReference>
<reference evidence="7" key="2">
    <citation type="submission" date="2020-05" db="UniProtKB">
        <authorList>
            <consortium name="EnsemblMetazoa"/>
        </authorList>
    </citation>
    <scope>IDENTIFICATION</scope>
    <source>
        <strain evidence="7">wikel</strain>
    </source>
</reference>
<keyword evidence="3" id="KW-1133">Transmembrane helix</keyword>
<dbReference type="EMBL" id="ABJB010010311">
    <property type="status" value="NOT_ANNOTATED_CDS"/>
    <property type="molecule type" value="Genomic_DNA"/>
</dbReference>
<keyword evidence="5" id="KW-0675">Receptor</keyword>
<dbReference type="VEuPathDB" id="VectorBase:ISCI011822"/>
<dbReference type="InParanoid" id="B7Q4F7"/>
<keyword evidence="2" id="KW-0812">Transmembrane</keyword>
<dbReference type="FunCoup" id="B7Q4F7">
    <property type="interactions" value="33"/>
</dbReference>
<dbReference type="VEuPathDB" id="VectorBase:ISCW011822"/>
<dbReference type="GO" id="GO:0016020">
    <property type="term" value="C:membrane"/>
    <property type="evidence" value="ECO:0007669"/>
    <property type="project" value="UniProtKB-SubCell"/>
</dbReference>
<protein>
    <recommendedName>
        <fullName evidence="9">Gustatory receptor</fullName>
    </recommendedName>
</protein>
<keyword evidence="4" id="KW-0472">Membrane</keyword>